<evidence type="ECO:0000259" key="5">
    <source>
        <dbReference type="Pfam" id="PF01464"/>
    </source>
</evidence>
<dbReference type="GO" id="GO:0042597">
    <property type="term" value="C:periplasmic space"/>
    <property type="evidence" value="ECO:0007669"/>
    <property type="project" value="InterPro"/>
</dbReference>
<feature type="signal peptide" evidence="4">
    <location>
        <begin position="1"/>
        <end position="21"/>
    </location>
</feature>
<evidence type="ECO:0000256" key="2">
    <source>
        <dbReference type="ARBA" id="ARBA00009387"/>
    </source>
</evidence>
<dbReference type="PANTHER" id="PTHR37423:SF2">
    <property type="entry name" value="MEMBRANE-BOUND LYTIC MUREIN TRANSGLYCOSYLASE C"/>
    <property type="match status" value="1"/>
</dbReference>
<dbReference type="GO" id="GO:0004553">
    <property type="term" value="F:hydrolase activity, hydrolyzing O-glycosyl compounds"/>
    <property type="evidence" value="ECO:0007669"/>
    <property type="project" value="InterPro"/>
</dbReference>
<comment type="caution">
    <text evidence="6">The sequence shown here is derived from an EMBL/GenBank/DDBJ whole genome shotgun (WGS) entry which is preliminary data.</text>
</comment>
<dbReference type="Pfam" id="PF01464">
    <property type="entry name" value="SLT"/>
    <property type="match status" value="1"/>
</dbReference>
<dbReference type="Gene3D" id="1.25.20.10">
    <property type="entry name" value="Bacterial muramidases"/>
    <property type="match status" value="1"/>
</dbReference>
<accession>A0A502FWY5</accession>
<dbReference type="OrthoDB" id="9815002at2"/>
<keyword evidence="7" id="KW-1185">Reference proteome</keyword>
<sequence length="600" mass="64875">MSAKRAIFTALLLAVPGIAQAAGEPPMASVQTSQRSIIPTQLDPEQRDGYRAVFASIRAQKWQDAQLLLTALKPGPLHAIAEAELLTAKGSPKAELDPLMKLLADAPELPQAKQLLTMAASRGGVGLPPLPEARALRWIDGAPARKRAKSFGTGDMLAVELALKMQPLIKEDRGFEAQQLLESTPGLSSDSMTEWQRKIAWMYYLAGDDTNARTMAARAGSGYGDFAVEAVWVGALAAWRQRDCAAAGELFQSVAARASDIELRAAGLYWTARADMQCGRPDRIENRLKNAAQYRETFYGLLARQALGIKDAPNRAVTLSAASDWQQVGRRPNVRVAAALVEIGENGLADTVIRQQARIGDPSEYPALVRVAAALDLPATQVWLSHNGPVGATPPLEARFPAPNWTPDGGWRVDKALVFAHTLQESRFRTDVVSPAGAYGLMQVMPRAATDIARKQGRSFDRSALSRPGTNFEVGQSYLEQLRDQHCTEGLLPKVIAAYNAGPGPVELWNAQTRDGGDPLLYIESIPYWETRGYVTTVLRNYWVYEAQTGKPASVSRAALAQGMWPRFPGLPGATAVRLTSSNGYRASASLPSKAVASAN</sequence>
<keyword evidence="3 4" id="KW-0732">Signal</keyword>
<name>A0A502FWY5_9SPHN</name>
<evidence type="ECO:0000256" key="1">
    <source>
        <dbReference type="ARBA" id="ARBA00007734"/>
    </source>
</evidence>
<proteinExistence type="inferred from homology"/>
<dbReference type="SUPFAM" id="SSF48435">
    <property type="entry name" value="Bacterial muramidases"/>
    <property type="match status" value="1"/>
</dbReference>
<dbReference type="CDD" id="cd13401">
    <property type="entry name" value="Slt70-like"/>
    <property type="match status" value="1"/>
</dbReference>
<organism evidence="6 7">
    <name type="scientific">Sphingomonas glacialis</name>
    <dbReference type="NCBI Taxonomy" id="658225"/>
    <lineage>
        <taxon>Bacteria</taxon>
        <taxon>Pseudomonadati</taxon>
        <taxon>Pseudomonadota</taxon>
        <taxon>Alphaproteobacteria</taxon>
        <taxon>Sphingomonadales</taxon>
        <taxon>Sphingomonadaceae</taxon>
        <taxon>Sphingomonas</taxon>
    </lineage>
</organism>
<dbReference type="RefSeq" id="WP_140848590.1">
    <property type="nucleotide sequence ID" value="NZ_RCZC01000002.1"/>
</dbReference>
<dbReference type="Proteomes" id="UP000319931">
    <property type="component" value="Unassembled WGS sequence"/>
</dbReference>
<evidence type="ECO:0000256" key="3">
    <source>
        <dbReference type="ARBA" id="ARBA00022729"/>
    </source>
</evidence>
<gene>
    <name evidence="6" type="ORF">EAH76_04320</name>
</gene>
<evidence type="ECO:0000256" key="4">
    <source>
        <dbReference type="SAM" id="SignalP"/>
    </source>
</evidence>
<reference evidence="6 7" key="1">
    <citation type="journal article" date="2019" name="Environ. Microbiol.">
        <title>Species interactions and distinct microbial communities in high Arctic permafrost affected cryosols are associated with the CH4 and CO2 gas fluxes.</title>
        <authorList>
            <person name="Altshuler I."/>
            <person name="Hamel J."/>
            <person name="Turney S."/>
            <person name="Magnuson E."/>
            <person name="Levesque R."/>
            <person name="Greer C."/>
            <person name="Whyte L.G."/>
        </authorList>
    </citation>
    <scope>NUCLEOTIDE SEQUENCE [LARGE SCALE GENOMIC DNA]</scope>
    <source>
        <strain evidence="6 7">E6.1</strain>
    </source>
</reference>
<feature type="domain" description="Transglycosylase SLT" evidence="5">
    <location>
        <begin position="411"/>
        <end position="516"/>
    </location>
</feature>
<evidence type="ECO:0000313" key="7">
    <source>
        <dbReference type="Proteomes" id="UP000319931"/>
    </source>
</evidence>
<evidence type="ECO:0000313" key="6">
    <source>
        <dbReference type="EMBL" id="TPG53941.1"/>
    </source>
</evidence>
<dbReference type="PANTHER" id="PTHR37423">
    <property type="entry name" value="SOLUBLE LYTIC MUREIN TRANSGLYCOSYLASE-RELATED"/>
    <property type="match status" value="1"/>
</dbReference>
<dbReference type="SUPFAM" id="SSF53955">
    <property type="entry name" value="Lysozyme-like"/>
    <property type="match status" value="1"/>
</dbReference>
<dbReference type="Gene3D" id="1.10.530.10">
    <property type="match status" value="1"/>
</dbReference>
<dbReference type="InterPro" id="IPR008939">
    <property type="entry name" value="Lytic_TGlycosylase_superhlx_U"/>
</dbReference>
<protein>
    <submittedName>
        <fullName evidence="6">Lytic transglycosylase domain-containing protein</fullName>
    </submittedName>
</protein>
<dbReference type="AlphaFoldDB" id="A0A502FWY5"/>
<comment type="similarity">
    <text evidence="2">Belongs to the virb1 family.</text>
</comment>
<comment type="similarity">
    <text evidence="1">Belongs to the transglycosylase Slt family.</text>
</comment>
<dbReference type="InterPro" id="IPR008258">
    <property type="entry name" value="Transglycosylase_SLT_dom_1"/>
</dbReference>
<dbReference type="InterPro" id="IPR023346">
    <property type="entry name" value="Lysozyme-like_dom_sf"/>
</dbReference>
<dbReference type="EMBL" id="RCZC01000002">
    <property type="protein sequence ID" value="TPG53941.1"/>
    <property type="molecule type" value="Genomic_DNA"/>
</dbReference>
<feature type="chain" id="PRO_5021389467" evidence="4">
    <location>
        <begin position="22"/>
        <end position="600"/>
    </location>
</feature>